<keyword evidence="2" id="KW-1185">Reference proteome</keyword>
<name>A0ABU6YNN3_9FABA</name>
<gene>
    <name evidence="1" type="ORF">PIB30_075007</name>
</gene>
<proteinExistence type="predicted"/>
<dbReference type="EMBL" id="JASCZI010242601">
    <property type="protein sequence ID" value="MED6211569.1"/>
    <property type="molecule type" value="Genomic_DNA"/>
</dbReference>
<reference evidence="1 2" key="1">
    <citation type="journal article" date="2023" name="Plants (Basel)">
        <title>Bridging the Gap: Combining Genomics and Transcriptomics Approaches to Understand Stylosanthes scabra, an Orphan Legume from the Brazilian Caatinga.</title>
        <authorList>
            <person name="Ferreira-Neto J.R.C."/>
            <person name="da Silva M.D."/>
            <person name="Binneck E."/>
            <person name="de Melo N.F."/>
            <person name="da Silva R.H."/>
            <person name="de Melo A.L.T.M."/>
            <person name="Pandolfi V."/>
            <person name="Bustamante F.O."/>
            <person name="Brasileiro-Vidal A.C."/>
            <person name="Benko-Iseppon A.M."/>
        </authorList>
    </citation>
    <scope>NUCLEOTIDE SEQUENCE [LARGE SCALE GENOMIC DNA]</scope>
    <source>
        <tissue evidence="1">Leaves</tissue>
    </source>
</reference>
<protein>
    <submittedName>
        <fullName evidence="1">Uncharacterized protein</fullName>
    </submittedName>
</protein>
<dbReference type="Proteomes" id="UP001341840">
    <property type="component" value="Unassembled WGS sequence"/>
</dbReference>
<sequence length="119" mass="13223">MNNISSSSSINIVQTKITTANKTLDNQTPNHHHILHRRATNHSLPKCRQARNPNRQHQIWPSYSSLGHLHHSLNVFNLIYSKGNDNDGSMKGVGEAVPQHVTAPLAPTTLHHQESGFAL</sequence>
<accession>A0ABU6YNN3</accession>
<comment type="caution">
    <text evidence="1">The sequence shown here is derived from an EMBL/GenBank/DDBJ whole genome shotgun (WGS) entry which is preliminary data.</text>
</comment>
<evidence type="ECO:0000313" key="1">
    <source>
        <dbReference type="EMBL" id="MED6211569.1"/>
    </source>
</evidence>
<evidence type="ECO:0000313" key="2">
    <source>
        <dbReference type="Proteomes" id="UP001341840"/>
    </source>
</evidence>
<organism evidence="1 2">
    <name type="scientific">Stylosanthes scabra</name>
    <dbReference type="NCBI Taxonomy" id="79078"/>
    <lineage>
        <taxon>Eukaryota</taxon>
        <taxon>Viridiplantae</taxon>
        <taxon>Streptophyta</taxon>
        <taxon>Embryophyta</taxon>
        <taxon>Tracheophyta</taxon>
        <taxon>Spermatophyta</taxon>
        <taxon>Magnoliopsida</taxon>
        <taxon>eudicotyledons</taxon>
        <taxon>Gunneridae</taxon>
        <taxon>Pentapetalae</taxon>
        <taxon>rosids</taxon>
        <taxon>fabids</taxon>
        <taxon>Fabales</taxon>
        <taxon>Fabaceae</taxon>
        <taxon>Papilionoideae</taxon>
        <taxon>50 kb inversion clade</taxon>
        <taxon>dalbergioids sensu lato</taxon>
        <taxon>Dalbergieae</taxon>
        <taxon>Pterocarpus clade</taxon>
        <taxon>Stylosanthes</taxon>
    </lineage>
</organism>